<dbReference type="Proteomes" id="UP000604001">
    <property type="component" value="Unassembled WGS sequence"/>
</dbReference>
<dbReference type="RefSeq" id="WP_186347125.1">
    <property type="nucleotide sequence ID" value="NZ_BMMR01000010.1"/>
</dbReference>
<sequence length="349" mass="36734">MPRPWRWVAVAVALVVVAAAAFAGWRWWAQRDTTDLQRAMSLAPADAERFSFTDWAAVRAELGSDVDADSPNDDVRAMLDDAFDADLATTSALVESAEPLQSRYGFSPASLEWELFSQGADGAVVVMRVPDGGTEAVADRLRELGYDEPEDHTDVWTGGDDLVAGVGVTPELAHVALDEDDDLVLSSDKADYLRGLVERDADRGVADGVEDAVDRAGDLLAAAVYTGDNACSALAMGQADPADAAEGERLVDEAGGVHPLTGFVMGFRPGGDVRVAMALEDDDRARQDADARATLAAGPAPGQGGDFADRFDLGRVAADGNVVTMDLEPVEGSYVLSDLSTGPVLFATC</sequence>
<evidence type="ECO:0008006" key="3">
    <source>
        <dbReference type="Google" id="ProtNLM"/>
    </source>
</evidence>
<keyword evidence="2" id="KW-1185">Reference proteome</keyword>
<comment type="caution">
    <text evidence="1">The sequence shown here is derived from an EMBL/GenBank/DDBJ whole genome shotgun (WGS) entry which is preliminary data.</text>
</comment>
<reference evidence="1 2" key="1">
    <citation type="submission" date="2020-08" db="EMBL/GenBank/DDBJ databases">
        <title>novel species in genus Nocardioides.</title>
        <authorList>
            <person name="Zhang G."/>
        </authorList>
    </citation>
    <scope>NUCLEOTIDE SEQUENCE [LARGE SCALE GENOMIC DNA]</scope>
    <source>
        <strain evidence="1 2">SC8A-24</strain>
    </source>
</reference>
<evidence type="ECO:0000313" key="2">
    <source>
        <dbReference type="Proteomes" id="UP000604001"/>
    </source>
</evidence>
<protein>
    <recommendedName>
        <fullName evidence="3">DUF3352 domain-containing protein</fullName>
    </recommendedName>
</protein>
<name>A0ABR6UBW4_9ACTN</name>
<organism evidence="1 2">
    <name type="scientific">Nocardioides deserti</name>
    <dbReference type="NCBI Taxonomy" id="1588644"/>
    <lineage>
        <taxon>Bacteria</taxon>
        <taxon>Bacillati</taxon>
        <taxon>Actinomycetota</taxon>
        <taxon>Actinomycetes</taxon>
        <taxon>Propionibacteriales</taxon>
        <taxon>Nocardioidaceae</taxon>
        <taxon>Nocardioides</taxon>
    </lineage>
</organism>
<accession>A0ABR6UBW4</accession>
<gene>
    <name evidence="1" type="ORF">H7344_16655</name>
</gene>
<dbReference type="EMBL" id="JACMYC010000013">
    <property type="protein sequence ID" value="MBC2961927.1"/>
    <property type="molecule type" value="Genomic_DNA"/>
</dbReference>
<proteinExistence type="predicted"/>
<evidence type="ECO:0000313" key="1">
    <source>
        <dbReference type="EMBL" id="MBC2961927.1"/>
    </source>
</evidence>